<dbReference type="GO" id="GO:0005737">
    <property type="term" value="C:cytoplasm"/>
    <property type="evidence" value="ECO:0007669"/>
    <property type="project" value="UniProtKB-SubCell"/>
</dbReference>
<dbReference type="InterPro" id="IPR033335">
    <property type="entry name" value="JUPITER"/>
</dbReference>
<proteinExistence type="inferred from homology"/>
<reference evidence="9" key="1">
    <citation type="submission" date="2018-12" db="EMBL/GenBank/DDBJ databases">
        <authorList>
            <person name="Yazar S."/>
        </authorList>
    </citation>
    <scope>NUCLEOTIDE SEQUENCE [LARGE SCALE GENOMIC DNA]</scope>
</reference>
<sequence>TFQAPIGEQGWQAKLQSNETPGGDSSNLFGTPEEVIPSRRPNGMASNIFGASEEPQNTPKRSNPPGGKESGVFEEPTPVQA</sequence>
<accession>A0A4X2L4M2</accession>
<evidence type="ECO:0000256" key="1">
    <source>
        <dbReference type="ARBA" id="ARBA00004123"/>
    </source>
</evidence>
<keyword evidence="4" id="KW-0963">Cytoplasm</keyword>
<dbReference type="GO" id="GO:0005634">
    <property type="term" value="C:nucleus"/>
    <property type="evidence" value="ECO:0007669"/>
    <property type="project" value="UniProtKB-SubCell"/>
</dbReference>
<reference evidence="8" key="3">
    <citation type="submission" date="2025-09" db="UniProtKB">
        <authorList>
            <consortium name="Ensembl"/>
        </authorList>
    </citation>
    <scope>IDENTIFICATION</scope>
</reference>
<evidence type="ECO:0000256" key="7">
    <source>
        <dbReference type="SAM" id="MobiDB-lite"/>
    </source>
</evidence>
<keyword evidence="5" id="KW-0597">Phosphoprotein</keyword>
<evidence type="ECO:0008006" key="10">
    <source>
        <dbReference type="Google" id="ProtNLM"/>
    </source>
</evidence>
<dbReference type="GeneTree" id="ENSGT00940000167647"/>
<evidence type="ECO:0000256" key="6">
    <source>
        <dbReference type="ARBA" id="ARBA00023242"/>
    </source>
</evidence>
<evidence type="ECO:0000313" key="9">
    <source>
        <dbReference type="Proteomes" id="UP000314987"/>
    </source>
</evidence>
<dbReference type="PANTHER" id="PTHR34930">
    <property type="entry name" value="GEO05313P1"/>
    <property type="match status" value="1"/>
</dbReference>
<organism evidence="8 9">
    <name type="scientific">Vombatus ursinus</name>
    <name type="common">Common wombat</name>
    <dbReference type="NCBI Taxonomy" id="29139"/>
    <lineage>
        <taxon>Eukaryota</taxon>
        <taxon>Metazoa</taxon>
        <taxon>Chordata</taxon>
        <taxon>Craniata</taxon>
        <taxon>Vertebrata</taxon>
        <taxon>Euteleostomi</taxon>
        <taxon>Mammalia</taxon>
        <taxon>Metatheria</taxon>
        <taxon>Diprotodontia</taxon>
        <taxon>Vombatidae</taxon>
        <taxon>Vombatus</taxon>
    </lineage>
</organism>
<feature type="compositionally biased region" description="Polar residues" evidence="7">
    <location>
        <begin position="14"/>
        <end position="29"/>
    </location>
</feature>
<reference evidence="8" key="2">
    <citation type="submission" date="2025-08" db="UniProtKB">
        <authorList>
            <consortium name="Ensembl"/>
        </authorList>
    </citation>
    <scope>IDENTIFICATION</scope>
</reference>
<keyword evidence="9" id="KW-1185">Reference proteome</keyword>
<evidence type="ECO:0000256" key="3">
    <source>
        <dbReference type="ARBA" id="ARBA00008329"/>
    </source>
</evidence>
<feature type="region of interest" description="Disordered" evidence="7">
    <location>
        <begin position="1"/>
        <end position="81"/>
    </location>
</feature>
<evidence type="ECO:0000256" key="2">
    <source>
        <dbReference type="ARBA" id="ARBA00004496"/>
    </source>
</evidence>
<comment type="similarity">
    <text evidence="3">Belongs to the JUPITER family.</text>
</comment>
<evidence type="ECO:0000256" key="4">
    <source>
        <dbReference type="ARBA" id="ARBA00022490"/>
    </source>
</evidence>
<comment type="subcellular location">
    <subcellularLocation>
        <location evidence="2">Cytoplasm</location>
    </subcellularLocation>
    <subcellularLocation>
        <location evidence="1">Nucleus</location>
    </subcellularLocation>
</comment>
<dbReference type="Ensembl" id="ENSVURT00010021487.1">
    <property type="protein sequence ID" value="ENSVURP00010018893.1"/>
    <property type="gene ID" value="ENSVURG00010014389.1"/>
</dbReference>
<protein>
    <recommendedName>
        <fullName evidence="10">Jupiter microtubule associated homolog 2</fullName>
    </recommendedName>
</protein>
<dbReference type="Proteomes" id="UP000314987">
    <property type="component" value="Unassembled WGS sequence"/>
</dbReference>
<evidence type="ECO:0000256" key="5">
    <source>
        <dbReference type="ARBA" id="ARBA00022553"/>
    </source>
</evidence>
<keyword evidence="6" id="KW-0539">Nucleus</keyword>
<name>A0A4X2L4M2_VOMUR</name>
<dbReference type="STRING" id="29139.ENSVURP00010018893"/>
<dbReference type="AlphaFoldDB" id="A0A4X2L4M2"/>
<dbReference type="PANTHER" id="PTHR34930:SF5">
    <property type="entry name" value="JUPITER MICROTUBULE ASSOCIATED HOMOLOG 2"/>
    <property type="match status" value="1"/>
</dbReference>
<evidence type="ECO:0000313" key="8">
    <source>
        <dbReference type="Ensembl" id="ENSVURP00010018893.1"/>
    </source>
</evidence>